<dbReference type="GO" id="GO:0000981">
    <property type="term" value="F:DNA-binding transcription factor activity, RNA polymerase II-specific"/>
    <property type="evidence" value="ECO:0007669"/>
    <property type="project" value="TreeGrafter"/>
</dbReference>
<reference evidence="12" key="1">
    <citation type="submission" date="2021-01" db="EMBL/GenBank/DDBJ databases">
        <authorList>
            <person name="Corre E."/>
            <person name="Pelletier E."/>
            <person name="Niang G."/>
            <person name="Scheremetjew M."/>
            <person name="Finn R."/>
            <person name="Kale V."/>
            <person name="Holt S."/>
            <person name="Cochrane G."/>
            <person name="Meng A."/>
            <person name="Brown T."/>
            <person name="Cohen L."/>
        </authorList>
    </citation>
    <scope>NUCLEOTIDE SEQUENCE</scope>
    <source>
        <strain evidence="12">CCMP2877</strain>
    </source>
</reference>
<evidence type="ECO:0008006" key="13">
    <source>
        <dbReference type="Google" id="ProtNLM"/>
    </source>
</evidence>
<dbReference type="SMART" id="SM01138">
    <property type="entry name" value="DP"/>
    <property type="match status" value="1"/>
</dbReference>
<dbReference type="GO" id="GO:0000977">
    <property type="term" value="F:RNA polymerase II transcription regulatory region sequence-specific DNA binding"/>
    <property type="evidence" value="ECO:0007669"/>
    <property type="project" value="TreeGrafter"/>
</dbReference>
<dbReference type="InterPro" id="IPR036390">
    <property type="entry name" value="WH_DNA-bd_sf"/>
</dbReference>
<organism evidence="12">
    <name type="scientific">Phaeomonas parva</name>
    <dbReference type="NCBI Taxonomy" id="124430"/>
    <lineage>
        <taxon>Eukaryota</taxon>
        <taxon>Sar</taxon>
        <taxon>Stramenopiles</taxon>
        <taxon>Ochrophyta</taxon>
        <taxon>Pinguiophyceae</taxon>
        <taxon>Pinguiochrysidales</taxon>
        <taxon>Pinguiochrysidaceae</taxon>
        <taxon>Phaeomonas</taxon>
    </lineage>
</organism>
<evidence type="ECO:0000259" key="11">
    <source>
        <dbReference type="SMART" id="SM01372"/>
    </source>
</evidence>
<proteinExistence type="inferred from homology"/>
<evidence type="ECO:0000313" key="12">
    <source>
        <dbReference type="EMBL" id="CAD9251599.1"/>
    </source>
</evidence>
<dbReference type="Gene3D" id="1.10.10.10">
    <property type="entry name" value="Winged helix-like DNA-binding domain superfamily/Winged helix DNA-binding domain"/>
    <property type="match status" value="1"/>
</dbReference>
<dbReference type="SUPFAM" id="SSF46785">
    <property type="entry name" value="Winged helix' DNA-binding domain"/>
    <property type="match status" value="1"/>
</dbReference>
<dbReference type="Pfam" id="PF02319">
    <property type="entry name" value="WHD_E2F_TDP"/>
    <property type="match status" value="1"/>
</dbReference>
<evidence type="ECO:0000256" key="2">
    <source>
        <dbReference type="ARBA" id="ARBA00010940"/>
    </source>
</evidence>
<evidence type="ECO:0000256" key="5">
    <source>
        <dbReference type="ARBA" id="ARBA00023163"/>
    </source>
</evidence>
<dbReference type="AlphaFoldDB" id="A0A7S1U0G3"/>
<feature type="region of interest" description="Disordered" evidence="8">
    <location>
        <begin position="1"/>
        <end position="20"/>
    </location>
</feature>
<keyword evidence="9" id="KW-0812">Transmembrane</keyword>
<keyword evidence="9" id="KW-0472">Membrane</keyword>
<evidence type="ECO:0000256" key="8">
    <source>
        <dbReference type="SAM" id="MobiDB-lite"/>
    </source>
</evidence>
<dbReference type="SUPFAM" id="SSF144074">
    <property type="entry name" value="E2F-DP heterodimerization region"/>
    <property type="match status" value="1"/>
</dbReference>
<dbReference type="GO" id="GO:0005634">
    <property type="term" value="C:nucleus"/>
    <property type="evidence" value="ECO:0007669"/>
    <property type="project" value="UniProtKB-SubCell"/>
</dbReference>
<keyword evidence="5 7" id="KW-0804">Transcription</keyword>
<evidence type="ECO:0000256" key="3">
    <source>
        <dbReference type="ARBA" id="ARBA00023015"/>
    </source>
</evidence>
<evidence type="ECO:0000259" key="10">
    <source>
        <dbReference type="SMART" id="SM01138"/>
    </source>
</evidence>
<keyword evidence="3 7" id="KW-0805">Transcription regulation</keyword>
<dbReference type="GO" id="GO:0005667">
    <property type="term" value="C:transcription regulator complex"/>
    <property type="evidence" value="ECO:0007669"/>
    <property type="project" value="InterPro"/>
</dbReference>
<dbReference type="GO" id="GO:0051726">
    <property type="term" value="P:regulation of cell cycle"/>
    <property type="evidence" value="ECO:0007669"/>
    <property type="project" value="InterPro"/>
</dbReference>
<dbReference type="InterPro" id="IPR036388">
    <property type="entry name" value="WH-like_DNA-bd_sf"/>
</dbReference>
<dbReference type="InterPro" id="IPR014889">
    <property type="entry name" value="Transc_factor_DP_C"/>
</dbReference>
<evidence type="ECO:0000256" key="4">
    <source>
        <dbReference type="ARBA" id="ARBA00023125"/>
    </source>
</evidence>
<feature type="domain" description="E2F/DP family winged-helix DNA-binding" evidence="11">
    <location>
        <begin position="197"/>
        <end position="295"/>
    </location>
</feature>
<dbReference type="FunFam" id="1.10.10.10:FF:000047">
    <property type="entry name" value="Transcription factor"/>
    <property type="match status" value="1"/>
</dbReference>
<dbReference type="Pfam" id="PF08781">
    <property type="entry name" value="DP"/>
    <property type="match status" value="1"/>
</dbReference>
<dbReference type="InterPro" id="IPR003316">
    <property type="entry name" value="E2F_WHTH_DNA-bd_dom"/>
</dbReference>
<dbReference type="InterPro" id="IPR038168">
    <property type="entry name" value="TF_DP_C_sf"/>
</dbReference>
<protein>
    <recommendedName>
        <fullName evidence="13">E2F/DP family winged-helix DNA-binding domain-containing protein</fullName>
    </recommendedName>
</protein>
<evidence type="ECO:0000256" key="6">
    <source>
        <dbReference type="ARBA" id="ARBA00023242"/>
    </source>
</evidence>
<keyword evidence="6 7" id="KW-0539">Nucleus</keyword>
<gene>
    <name evidence="12" type="ORF">PPAR1163_LOCUS9961</name>
</gene>
<evidence type="ECO:0000256" key="9">
    <source>
        <dbReference type="SAM" id="Phobius"/>
    </source>
</evidence>
<dbReference type="CDD" id="cd14458">
    <property type="entry name" value="DP_DD"/>
    <property type="match status" value="1"/>
</dbReference>
<dbReference type="InterPro" id="IPR015648">
    <property type="entry name" value="Transcrpt_fac_DP"/>
</dbReference>
<keyword evidence="9" id="KW-1133">Transmembrane helix</keyword>
<dbReference type="InterPro" id="IPR037241">
    <property type="entry name" value="E2F-DP_heterodim"/>
</dbReference>
<name>A0A7S1U0G3_9STRA</name>
<dbReference type="PANTHER" id="PTHR12548:SF9">
    <property type="entry name" value="TRANSCRIPTION FACTOR DP"/>
    <property type="match status" value="1"/>
</dbReference>
<feature type="domain" description="Transcription factor DP C-terminal" evidence="10">
    <location>
        <begin position="302"/>
        <end position="440"/>
    </location>
</feature>
<feature type="transmembrane region" description="Helical" evidence="9">
    <location>
        <begin position="438"/>
        <end position="460"/>
    </location>
</feature>
<keyword evidence="4 7" id="KW-0238">DNA-binding</keyword>
<dbReference type="EMBL" id="HBGJ01015450">
    <property type="protein sequence ID" value="CAD9251599.1"/>
    <property type="molecule type" value="Transcribed_RNA"/>
</dbReference>
<comment type="similarity">
    <text evidence="2 7">Belongs to the E2F/DP family.</text>
</comment>
<accession>A0A7S1U0G3</accession>
<dbReference type="SMART" id="SM01372">
    <property type="entry name" value="E2F_TDP"/>
    <property type="match status" value="1"/>
</dbReference>
<dbReference type="Gene3D" id="1.20.140.80">
    <property type="entry name" value="Transcription factor DP"/>
    <property type="match status" value="1"/>
</dbReference>
<sequence>MPPRKTKREMERQANGVAGSGAAVHDDFMKLFQDKPVLGDIAREVGIIKNKEIPQLRGAPQGWSPSPFAVPAGSLNPPTPVAVNSAMLKPGTPGMAAGYPNAATGAGPVGVTPSMLAGAYPAATSVNAAAAAVAAAANVPPLYRNISVPAPDGVAQHPLGMATRPLGMAYGDLVPNGPGMGGMKRMRGRGGMVGDLAKTKGLRHFSMRVCKKVEEKGTTTYNEVAEELVMEYKRETEAARNAAAVGAPGVAPSPPAKPQKVYDEKNIRRRVYDALNVLMAMDIISKEKKQIKWRGLPTNARQDLERLRREKDARLRSIGLKREKLQEHLVQFLSFDNIAARNTERERTAAAGQEAPVDKLDLPFIIVTTSQQTMIQCEMAQNRESVFFNFDGAFEVHDDMEIIKRLDLHTGVSESAAKQLPPAMLEYMPKVPAISLTLTMPITLTLTLTLTLTVTLTLTLTRTRRGT</sequence>
<dbReference type="PANTHER" id="PTHR12548">
    <property type="entry name" value="TRANSCRIPTION FACTOR DP"/>
    <property type="match status" value="1"/>
</dbReference>
<evidence type="ECO:0000256" key="7">
    <source>
        <dbReference type="RuleBase" id="RU003796"/>
    </source>
</evidence>
<comment type="subcellular location">
    <subcellularLocation>
        <location evidence="1 7">Nucleus</location>
    </subcellularLocation>
</comment>
<evidence type="ECO:0000256" key="1">
    <source>
        <dbReference type="ARBA" id="ARBA00004123"/>
    </source>
</evidence>